<organism evidence="3 4">
    <name type="scientific">Deinococcus cellulosilyticus (strain DSM 18568 / NBRC 106333 / KACC 11606 / 5516J-15)</name>
    <dbReference type="NCBI Taxonomy" id="1223518"/>
    <lineage>
        <taxon>Bacteria</taxon>
        <taxon>Thermotogati</taxon>
        <taxon>Deinococcota</taxon>
        <taxon>Deinococci</taxon>
        <taxon>Deinococcales</taxon>
        <taxon>Deinococcaceae</taxon>
        <taxon>Deinococcus</taxon>
    </lineage>
</organism>
<accession>A0A511N1J7</accession>
<reference evidence="3 4" key="1">
    <citation type="submission" date="2019-07" db="EMBL/GenBank/DDBJ databases">
        <title>Whole genome shotgun sequence of Deinococcus cellulosilyticus NBRC 106333.</title>
        <authorList>
            <person name="Hosoyama A."/>
            <person name="Uohara A."/>
            <person name="Ohji S."/>
            <person name="Ichikawa N."/>
        </authorList>
    </citation>
    <scope>NUCLEOTIDE SEQUENCE [LARGE SCALE GENOMIC DNA]</scope>
    <source>
        <strain evidence="3 4">NBRC 106333</strain>
    </source>
</reference>
<dbReference type="AlphaFoldDB" id="A0A511N1J7"/>
<dbReference type="InterPro" id="IPR034871">
    <property type="entry name" value="Allene_oxi_cyc_sf"/>
</dbReference>
<keyword evidence="4" id="KW-1185">Reference proteome</keyword>
<dbReference type="SUPFAM" id="SSF141493">
    <property type="entry name" value="Allene oxide cyclase-like"/>
    <property type="match status" value="1"/>
</dbReference>
<gene>
    <name evidence="3" type="ORF">DC3_23040</name>
</gene>
<proteinExistence type="predicted"/>
<dbReference type="InterPro" id="IPR041013">
    <property type="entry name" value="AOC-like"/>
</dbReference>
<feature type="chain" id="PRO_5021868298" description="Allene oxide cyclase barrel-like domain-containing protein" evidence="1">
    <location>
        <begin position="22"/>
        <end position="147"/>
    </location>
</feature>
<dbReference type="Gene3D" id="2.40.480.10">
    <property type="entry name" value="Allene oxide cyclase-like"/>
    <property type="match status" value="1"/>
</dbReference>
<dbReference type="GO" id="GO:0017000">
    <property type="term" value="P:antibiotic biosynthetic process"/>
    <property type="evidence" value="ECO:0007669"/>
    <property type="project" value="InterPro"/>
</dbReference>
<name>A0A511N1J7_DEIC1</name>
<keyword evidence="1" id="KW-0732">Signal</keyword>
<evidence type="ECO:0000259" key="2">
    <source>
        <dbReference type="Pfam" id="PF18678"/>
    </source>
</evidence>
<evidence type="ECO:0000256" key="1">
    <source>
        <dbReference type="SAM" id="SignalP"/>
    </source>
</evidence>
<evidence type="ECO:0000313" key="3">
    <source>
        <dbReference type="EMBL" id="GEM46669.1"/>
    </source>
</evidence>
<sequence length="147" mass="15379">MKLSRFLTPVLSLLFTSFAVAAPVPLVFDVQTSPFTLIDVGTPGPGVGDTTVFDDRLFQEGKEVGSGSGFCTITRFAPEQEHPFKLSCTATYVLPGGTVAVQGIMTNSPLKTLTVVGGSGTYLGATGTLEFLEHGDGTGKVTLHLQP</sequence>
<feature type="signal peptide" evidence="1">
    <location>
        <begin position="1"/>
        <end position="21"/>
    </location>
</feature>
<feature type="domain" description="Allene oxide cyclase barrel-like" evidence="2">
    <location>
        <begin position="34"/>
        <end position="132"/>
    </location>
</feature>
<protein>
    <recommendedName>
        <fullName evidence="2">Allene oxide cyclase barrel-like domain-containing protein</fullName>
    </recommendedName>
</protein>
<dbReference type="GO" id="GO:0009695">
    <property type="term" value="P:jasmonic acid biosynthetic process"/>
    <property type="evidence" value="ECO:0007669"/>
    <property type="project" value="InterPro"/>
</dbReference>
<dbReference type="RefSeq" id="WP_146884484.1">
    <property type="nucleotide sequence ID" value="NZ_BJXB01000009.1"/>
</dbReference>
<evidence type="ECO:0000313" key="4">
    <source>
        <dbReference type="Proteomes" id="UP000321306"/>
    </source>
</evidence>
<dbReference type="GO" id="GO:0046423">
    <property type="term" value="F:allene-oxide cyclase activity"/>
    <property type="evidence" value="ECO:0007669"/>
    <property type="project" value="InterPro"/>
</dbReference>
<dbReference type="InterPro" id="IPR044859">
    <property type="entry name" value="Allene_oxi_cyc_Dirigent"/>
</dbReference>
<dbReference type="EMBL" id="BJXB01000009">
    <property type="protein sequence ID" value="GEM46669.1"/>
    <property type="molecule type" value="Genomic_DNA"/>
</dbReference>
<dbReference type="OrthoDB" id="5195420at2"/>
<dbReference type="Pfam" id="PF18678">
    <property type="entry name" value="AOC_like"/>
    <property type="match status" value="1"/>
</dbReference>
<dbReference type="Proteomes" id="UP000321306">
    <property type="component" value="Unassembled WGS sequence"/>
</dbReference>
<comment type="caution">
    <text evidence="3">The sequence shown here is derived from an EMBL/GenBank/DDBJ whole genome shotgun (WGS) entry which is preliminary data.</text>
</comment>